<sequence>MRQMEFGRMGRAGTTIGVLVLALVSCSMMTGCLVMGTTSRGGFFIWPGSIGLLVLLLILFLVMRRR</sequence>
<protein>
    <submittedName>
        <fullName evidence="2">Uncharacterized protein</fullName>
    </submittedName>
</protein>
<feature type="transmembrane region" description="Helical" evidence="1">
    <location>
        <begin position="43"/>
        <end position="63"/>
    </location>
</feature>
<keyword evidence="1" id="KW-0472">Membrane</keyword>
<dbReference type="AlphaFoldDB" id="A0A7W8JBB5"/>
<dbReference type="Proteomes" id="UP000569092">
    <property type="component" value="Unassembled WGS sequence"/>
</dbReference>
<keyword evidence="1" id="KW-0812">Transmembrane</keyword>
<keyword evidence="1" id="KW-1133">Transmembrane helix</keyword>
<dbReference type="EMBL" id="JACHDZ010000009">
    <property type="protein sequence ID" value="MBB5346119.1"/>
    <property type="molecule type" value="Genomic_DNA"/>
</dbReference>
<evidence type="ECO:0000256" key="1">
    <source>
        <dbReference type="SAM" id="Phobius"/>
    </source>
</evidence>
<evidence type="ECO:0000313" key="3">
    <source>
        <dbReference type="Proteomes" id="UP000569092"/>
    </source>
</evidence>
<comment type="caution">
    <text evidence="2">The sequence shown here is derived from an EMBL/GenBank/DDBJ whole genome shotgun (WGS) entry which is preliminary data.</text>
</comment>
<evidence type="ECO:0000313" key="2">
    <source>
        <dbReference type="EMBL" id="MBB5346119.1"/>
    </source>
</evidence>
<reference evidence="2 3" key="1">
    <citation type="submission" date="2020-08" db="EMBL/GenBank/DDBJ databases">
        <title>Genomic Encyclopedia of Type Strains, Phase IV (KMG-V): Genome sequencing to study the core and pangenomes of soil and plant-associated prokaryotes.</title>
        <authorList>
            <person name="Whitman W."/>
        </authorList>
    </citation>
    <scope>NUCLEOTIDE SEQUENCE [LARGE SCALE GENOMIC DNA]</scope>
    <source>
        <strain evidence="2 3">M8US30</strain>
    </source>
</reference>
<gene>
    <name evidence="2" type="ORF">HDF10_004129</name>
</gene>
<organism evidence="2 3">
    <name type="scientific">Tunturiibacter lichenicola</name>
    <dbReference type="NCBI Taxonomy" id="2051959"/>
    <lineage>
        <taxon>Bacteria</taxon>
        <taxon>Pseudomonadati</taxon>
        <taxon>Acidobacteriota</taxon>
        <taxon>Terriglobia</taxon>
        <taxon>Terriglobales</taxon>
        <taxon>Acidobacteriaceae</taxon>
        <taxon>Tunturiibacter</taxon>
    </lineage>
</organism>
<proteinExistence type="predicted"/>
<accession>A0A7W8JBB5</accession>
<feature type="transmembrane region" description="Helical" evidence="1">
    <location>
        <begin position="12"/>
        <end position="37"/>
    </location>
</feature>
<dbReference type="PROSITE" id="PS51257">
    <property type="entry name" value="PROKAR_LIPOPROTEIN"/>
    <property type="match status" value="1"/>
</dbReference>
<name>A0A7W8JBB5_9BACT</name>